<sequence>MIYLDHAATTPLRACALAAFAEASAHAGNPSSVHGSGQEARRRLEDARSALAGVLDCEPIEVVLTAGGTEAVNLGIKGLFWQRRAEDTARTRVLVAEGEHHATLDSVAWLAEHEGAQIEWLPLDEEGTLQPQALAAAVQRDPGSVALVTALWVNNEIGTINPVEELAGVCARAEVPLHLDAVAALGHVPLQIAEVRRASGSRRGVGLVAVSVSGHKVGGPIATGALVLARDARVVPVLHGGGQQRGVRSGTQDVPGAAAFAAAAVEAAAECPAEARRLALLRDRLVAGALAAVPGATLTGPPLGSGRRVANNAHLAFPGAQGDSLLFLLDTAGISVSTGSACTAGIPEPSHVVLALGRSEDEARGVLRMTLGHTSAAADVDAVLAALPEAYARAARAGLSNRAVLPAG</sequence>
<evidence type="ECO:0000256" key="1">
    <source>
        <dbReference type="ARBA" id="ARBA00001933"/>
    </source>
</evidence>
<dbReference type="RefSeq" id="WP_132504247.1">
    <property type="nucleotide sequence ID" value="NZ_CP047186.1"/>
</dbReference>
<dbReference type="GO" id="GO:0008483">
    <property type="term" value="F:transaminase activity"/>
    <property type="evidence" value="ECO:0007669"/>
    <property type="project" value="UniProtKB-KW"/>
</dbReference>
<comment type="catalytic activity">
    <reaction evidence="8">
        <text>(sulfur carrier)-H + L-cysteine = (sulfur carrier)-SH + L-alanine</text>
        <dbReference type="Rhea" id="RHEA:43892"/>
        <dbReference type="Rhea" id="RHEA-COMP:14737"/>
        <dbReference type="Rhea" id="RHEA-COMP:14739"/>
        <dbReference type="ChEBI" id="CHEBI:29917"/>
        <dbReference type="ChEBI" id="CHEBI:35235"/>
        <dbReference type="ChEBI" id="CHEBI:57972"/>
        <dbReference type="ChEBI" id="CHEBI:64428"/>
        <dbReference type="EC" id="2.8.1.7"/>
    </reaction>
</comment>
<organism evidence="10 11">
    <name type="scientific">Rathayibacter tanaceti</name>
    <dbReference type="NCBI Taxonomy" id="1671680"/>
    <lineage>
        <taxon>Bacteria</taxon>
        <taxon>Bacillati</taxon>
        <taxon>Actinomycetota</taxon>
        <taxon>Actinomycetes</taxon>
        <taxon>Micrococcales</taxon>
        <taxon>Microbacteriaceae</taxon>
        <taxon>Rathayibacter</taxon>
    </lineage>
</organism>
<dbReference type="PANTHER" id="PTHR11601:SF34">
    <property type="entry name" value="CYSTEINE DESULFURASE"/>
    <property type="match status" value="1"/>
</dbReference>
<keyword evidence="10" id="KW-0032">Aminotransferase</keyword>
<dbReference type="InterPro" id="IPR015421">
    <property type="entry name" value="PyrdxlP-dep_Trfase_major"/>
</dbReference>
<dbReference type="Gene3D" id="3.90.1150.10">
    <property type="entry name" value="Aspartate Aminotransferase, domain 1"/>
    <property type="match status" value="1"/>
</dbReference>
<dbReference type="GO" id="GO:0031071">
    <property type="term" value="F:cysteine desulfurase activity"/>
    <property type="evidence" value="ECO:0007669"/>
    <property type="project" value="UniProtKB-EC"/>
</dbReference>
<dbReference type="GO" id="GO:0051536">
    <property type="term" value="F:iron-sulfur cluster binding"/>
    <property type="evidence" value="ECO:0007669"/>
    <property type="project" value="UniProtKB-KW"/>
</dbReference>
<dbReference type="PANTHER" id="PTHR11601">
    <property type="entry name" value="CYSTEINE DESULFURYLASE FAMILY MEMBER"/>
    <property type="match status" value="1"/>
</dbReference>
<dbReference type="KEGG" id="rte:GSU10_08155"/>
<dbReference type="InterPro" id="IPR015424">
    <property type="entry name" value="PyrdxlP-dep_Trfase"/>
</dbReference>
<evidence type="ECO:0000259" key="9">
    <source>
        <dbReference type="Pfam" id="PF00266"/>
    </source>
</evidence>
<evidence type="ECO:0000256" key="7">
    <source>
        <dbReference type="ARBA" id="ARBA00023014"/>
    </source>
</evidence>
<reference evidence="11" key="1">
    <citation type="submission" date="2019-12" db="EMBL/GenBank/DDBJ databases">
        <title>Complete and draft genome sequences of new strains and members of some known species of the genus Rathayibacter isolated from plants.</title>
        <authorList>
            <person name="Tarlachkov S.V."/>
            <person name="Starodumova I.P."/>
            <person name="Dorofeeva L.V."/>
            <person name="Prisyazhnaya N.V."/>
            <person name="Leyn S."/>
            <person name="Zlamal J."/>
            <person name="Elan M."/>
            <person name="Osterman A.L."/>
            <person name="Nadler S."/>
            <person name="Subbotin S.A."/>
            <person name="Evtushenko L.I."/>
        </authorList>
    </citation>
    <scope>NUCLEOTIDE SEQUENCE [LARGE SCALE GENOMIC DNA]</scope>
    <source>
        <strain evidence="11">VKM Ac-2761</strain>
    </source>
</reference>
<dbReference type="SUPFAM" id="SSF53383">
    <property type="entry name" value="PLP-dependent transferases"/>
    <property type="match status" value="1"/>
</dbReference>
<protein>
    <submittedName>
        <fullName evidence="10">Aminotransferase class V-fold PLP-dependent enzyme</fullName>
    </submittedName>
</protein>
<feature type="domain" description="Aminotransferase class V" evidence="9">
    <location>
        <begin position="2"/>
        <end position="383"/>
    </location>
</feature>
<dbReference type="GO" id="GO:0046872">
    <property type="term" value="F:metal ion binding"/>
    <property type="evidence" value="ECO:0007669"/>
    <property type="project" value="UniProtKB-KW"/>
</dbReference>
<keyword evidence="4" id="KW-0479">Metal-binding</keyword>
<comment type="cofactor">
    <cofactor evidence="1">
        <name>pyridoxal 5'-phosphate</name>
        <dbReference type="ChEBI" id="CHEBI:597326"/>
    </cofactor>
</comment>
<evidence type="ECO:0000313" key="10">
    <source>
        <dbReference type="EMBL" id="QHC55610.1"/>
    </source>
</evidence>
<name>A0AAE6V663_9MICO</name>
<evidence type="ECO:0000256" key="3">
    <source>
        <dbReference type="ARBA" id="ARBA00022679"/>
    </source>
</evidence>
<accession>A0AAE6V663</accession>
<evidence type="ECO:0000256" key="6">
    <source>
        <dbReference type="ARBA" id="ARBA00023004"/>
    </source>
</evidence>
<dbReference type="AlphaFoldDB" id="A0AAE6V663"/>
<proteinExistence type="inferred from homology"/>
<dbReference type="InterPro" id="IPR016454">
    <property type="entry name" value="Cysteine_dSase"/>
</dbReference>
<dbReference type="Gene3D" id="3.40.640.10">
    <property type="entry name" value="Type I PLP-dependent aspartate aminotransferase-like (Major domain)"/>
    <property type="match status" value="1"/>
</dbReference>
<dbReference type="Gene3D" id="1.10.260.50">
    <property type="match status" value="1"/>
</dbReference>
<dbReference type="EMBL" id="CP047186">
    <property type="protein sequence ID" value="QHC55610.1"/>
    <property type="molecule type" value="Genomic_DNA"/>
</dbReference>
<dbReference type="PIRSF" id="PIRSF005572">
    <property type="entry name" value="NifS"/>
    <property type="match status" value="1"/>
</dbReference>
<gene>
    <name evidence="10" type="ORF">GSU10_08155</name>
</gene>
<evidence type="ECO:0000256" key="2">
    <source>
        <dbReference type="ARBA" id="ARBA00006490"/>
    </source>
</evidence>
<evidence type="ECO:0000256" key="8">
    <source>
        <dbReference type="ARBA" id="ARBA00050776"/>
    </source>
</evidence>
<keyword evidence="7" id="KW-0411">Iron-sulfur</keyword>
<dbReference type="InterPro" id="IPR015422">
    <property type="entry name" value="PyrdxlP-dep_Trfase_small"/>
</dbReference>
<keyword evidence="6" id="KW-0408">Iron</keyword>
<evidence type="ECO:0000313" key="11">
    <source>
        <dbReference type="Proteomes" id="UP000465031"/>
    </source>
</evidence>
<evidence type="ECO:0000256" key="4">
    <source>
        <dbReference type="ARBA" id="ARBA00022723"/>
    </source>
</evidence>
<keyword evidence="3" id="KW-0808">Transferase</keyword>
<dbReference type="Pfam" id="PF00266">
    <property type="entry name" value="Aminotran_5"/>
    <property type="match status" value="1"/>
</dbReference>
<evidence type="ECO:0000256" key="5">
    <source>
        <dbReference type="ARBA" id="ARBA00022898"/>
    </source>
</evidence>
<keyword evidence="5" id="KW-0663">Pyridoxal phosphate</keyword>
<dbReference type="InterPro" id="IPR000192">
    <property type="entry name" value="Aminotrans_V_dom"/>
</dbReference>
<dbReference type="Proteomes" id="UP000465031">
    <property type="component" value="Chromosome"/>
</dbReference>
<comment type="similarity">
    <text evidence="2">Belongs to the class-V pyridoxal-phosphate-dependent aminotransferase family. NifS/IscS subfamily.</text>
</comment>